<evidence type="ECO:0000313" key="1">
    <source>
        <dbReference type="EMBL" id="KAJ1950749.1"/>
    </source>
</evidence>
<organism evidence="1 2">
    <name type="scientific">Linderina macrospora</name>
    <dbReference type="NCBI Taxonomy" id="4868"/>
    <lineage>
        <taxon>Eukaryota</taxon>
        <taxon>Fungi</taxon>
        <taxon>Fungi incertae sedis</taxon>
        <taxon>Zoopagomycota</taxon>
        <taxon>Kickxellomycotina</taxon>
        <taxon>Kickxellomycetes</taxon>
        <taxon>Kickxellales</taxon>
        <taxon>Kickxellaceae</taxon>
        <taxon>Linderina</taxon>
    </lineage>
</organism>
<protein>
    <submittedName>
        <fullName evidence="1">Rho-GTPase-activating protein 8</fullName>
    </submittedName>
</protein>
<dbReference type="EMBL" id="JANBPW010000133">
    <property type="protein sequence ID" value="KAJ1950749.1"/>
    <property type="molecule type" value="Genomic_DNA"/>
</dbReference>
<keyword evidence="2" id="KW-1185">Reference proteome</keyword>
<sequence length="473" mass="53264">MSSLLARLTGRAAFTMARSMSTEAPAAAEKVGRQIVIPRPRGQFDGPAAFLQTIGRGCEKFTDKFRDWDHLFRIDSRTMKKDLGIGPKQRKWILMWTNKYRMGIDPYTIEPSKKHSMKRPRYERGPQRLYEKLEQGSGECDELLSFLRDRVMIEEAYANSLRQLSERRLSSKGFGRDEGATLKTAYRGLIAECRTLSEAHADLALELTNSVITPLRNFSTEHRARVRASWKIIDDSVRRASAEMNQVDRNHRVYTQKAAIAEQMRLKESPSKMQPPGGSDTFEVKPRPSMNLPTAEAAVAHAADLARSGAEPPSPMGDRVLSMSGEIGVIHSPVPPVQGELDVASIVLGNVALTRHEFHVMLQRMQTEVEQHDVRFGILGTFRGLISGESLAGWWCTNYPTVVRNEADAISVGQSMMNQGYLRFMGRGSQFQSRANAYYQWKKPALDFQSDDDYDSDDEPLGSRRPFIGKVMT</sequence>
<reference evidence="1" key="1">
    <citation type="submission" date="2022-07" db="EMBL/GenBank/DDBJ databases">
        <title>Phylogenomic reconstructions and comparative analyses of Kickxellomycotina fungi.</title>
        <authorList>
            <person name="Reynolds N.K."/>
            <person name="Stajich J.E."/>
            <person name="Barry K."/>
            <person name="Grigoriev I.V."/>
            <person name="Crous P."/>
            <person name="Smith M.E."/>
        </authorList>
    </citation>
    <scope>NUCLEOTIDE SEQUENCE</scope>
    <source>
        <strain evidence="1">NRRL 5244</strain>
    </source>
</reference>
<accession>A0ACC1JGU8</accession>
<name>A0ACC1JGU8_9FUNG</name>
<dbReference type="Proteomes" id="UP001150603">
    <property type="component" value="Unassembled WGS sequence"/>
</dbReference>
<evidence type="ECO:0000313" key="2">
    <source>
        <dbReference type="Proteomes" id="UP001150603"/>
    </source>
</evidence>
<proteinExistence type="predicted"/>
<feature type="non-terminal residue" evidence="1">
    <location>
        <position position="473"/>
    </location>
</feature>
<comment type="caution">
    <text evidence="1">The sequence shown here is derived from an EMBL/GenBank/DDBJ whole genome shotgun (WGS) entry which is preliminary data.</text>
</comment>
<gene>
    <name evidence="1" type="primary">rga8_1</name>
    <name evidence="1" type="ORF">FBU59_000535</name>
</gene>